<proteinExistence type="predicted"/>
<keyword evidence="1" id="KW-0472">Membrane</keyword>
<feature type="transmembrane region" description="Helical" evidence="1">
    <location>
        <begin position="333"/>
        <end position="352"/>
    </location>
</feature>
<sequence length="452" mass="46670">MDANPSQTGLHGSNVNVGQVRDGRKVVRTKRIQSARVDVTDESLLSGYGGRMLGSLALAWAVLQLGRFLLSPLLPAIIDDLGITTVTAGFVLGGFQAVYAVVQYPSGRLSDRFSRAALIVPGLAALTLAFFLFAWSVSPLFFVGGALLLGIGKGLYAVPSRALLSDLFVERRGQALGLYAAGTDAGGVLASIAALIVTGSAAADLGPVGGFVPTVPGLSWRAPFLPVAVALFVLGVVYVRWNRDPYDLGRMDLGLRETVRRLSTTTAQREALIAFALFFFVVGAWVNFLPTYLAQGKGMSESLAAALFAVVFLVGVWAKPLAGLVSDRVPRRAVGVAGLALAVAALVGVVVASRLWVVIGAIALFALGYKALFPVADAVLLDAAPDDNTGGDLGAARALFLGVGALGPVYVGSVAAAADYTVAFVGLAVCLLVAAGLLARGLLRTRTTASSA</sequence>
<evidence type="ECO:0000259" key="2">
    <source>
        <dbReference type="PROSITE" id="PS50850"/>
    </source>
</evidence>
<feature type="transmembrane region" description="Helical" evidence="1">
    <location>
        <begin position="116"/>
        <end position="135"/>
    </location>
</feature>
<feature type="transmembrane region" description="Helical" evidence="1">
    <location>
        <begin position="271"/>
        <end position="290"/>
    </location>
</feature>
<dbReference type="AlphaFoldDB" id="A0A1G7JXY7"/>
<feature type="transmembrane region" description="Helical" evidence="1">
    <location>
        <begin position="358"/>
        <end position="381"/>
    </location>
</feature>
<feature type="domain" description="Major facilitator superfamily (MFS) profile" evidence="2">
    <location>
        <begin position="52"/>
        <end position="446"/>
    </location>
</feature>
<accession>A0A1G7JXY7</accession>
<name>A0A1G7JXY7_9EURY</name>
<feature type="transmembrane region" description="Helical" evidence="1">
    <location>
        <begin position="82"/>
        <end position="104"/>
    </location>
</feature>
<dbReference type="Proteomes" id="UP000199076">
    <property type="component" value="Unassembled WGS sequence"/>
</dbReference>
<dbReference type="InterPro" id="IPR036259">
    <property type="entry name" value="MFS_trans_sf"/>
</dbReference>
<dbReference type="PROSITE" id="PS50850">
    <property type="entry name" value="MFS"/>
    <property type="match status" value="1"/>
</dbReference>
<reference evidence="4" key="1">
    <citation type="submission" date="2016-10" db="EMBL/GenBank/DDBJ databases">
        <authorList>
            <person name="Varghese N."/>
            <person name="Submissions S."/>
        </authorList>
    </citation>
    <scope>NUCLEOTIDE SEQUENCE [LARGE SCALE GENOMIC DNA]</scope>
    <source>
        <strain evidence="4">IBRC-M 10760</strain>
    </source>
</reference>
<feature type="transmembrane region" description="Helical" evidence="1">
    <location>
        <begin position="176"/>
        <end position="203"/>
    </location>
</feature>
<gene>
    <name evidence="3" type="ORF">SAMN05216218_10596</name>
</gene>
<feature type="transmembrane region" description="Helical" evidence="1">
    <location>
        <begin position="393"/>
        <end position="416"/>
    </location>
</feature>
<dbReference type="Gene3D" id="1.20.1250.20">
    <property type="entry name" value="MFS general substrate transporter like domains"/>
    <property type="match status" value="2"/>
</dbReference>
<evidence type="ECO:0000256" key="1">
    <source>
        <dbReference type="SAM" id="Phobius"/>
    </source>
</evidence>
<dbReference type="EMBL" id="FNBK01000005">
    <property type="protein sequence ID" value="SDF29684.1"/>
    <property type="molecule type" value="Genomic_DNA"/>
</dbReference>
<feature type="transmembrane region" description="Helical" evidence="1">
    <location>
        <begin position="302"/>
        <end position="321"/>
    </location>
</feature>
<dbReference type="Pfam" id="PF07690">
    <property type="entry name" value="MFS_1"/>
    <property type="match status" value="1"/>
</dbReference>
<organism evidence="3 4">
    <name type="scientific">Halorientalis regularis</name>
    <dbReference type="NCBI Taxonomy" id="660518"/>
    <lineage>
        <taxon>Archaea</taxon>
        <taxon>Methanobacteriati</taxon>
        <taxon>Methanobacteriota</taxon>
        <taxon>Stenosarchaea group</taxon>
        <taxon>Halobacteria</taxon>
        <taxon>Halobacteriales</taxon>
        <taxon>Haloarculaceae</taxon>
        <taxon>Halorientalis</taxon>
    </lineage>
</organism>
<protein>
    <submittedName>
        <fullName evidence="3">Sugar phosphate permease</fullName>
    </submittedName>
</protein>
<keyword evidence="4" id="KW-1185">Reference proteome</keyword>
<feature type="transmembrane region" description="Helical" evidence="1">
    <location>
        <begin position="52"/>
        <end position="70"/>
    </location>
</feature>
<dbReference type="SUPFAM" id="SSF103473">
    <property type="entry name" value="MFS general substrate transporter"/>
    <property type="match status" value="1"/>
</dbReference>
<feature type="transmembrane region" description="Helical" evidence="1">
    <location>
        <begin position="422"/>
        <end position="443"/>
    </location>
</feature>
<dbReference type="InterPro" id="IPR011701">
    <property type="entry name" value="MFS"/>
</dbReference>
<feature type="transmembrane region" description="Helical" evidence="1">
    <location>
        <begin position="223"/>
        <end position="241"/>
    </location>
</feature>
<feature type="transmembrane region" description="Helical" evidence="1">
    <location>
        <begin position="141"/>
        <end position="164"/>
    </location>
</feature>
<dbReference type="GO" id="GO:0022857">
    <property type="term" value="F:transmembrane transporter activity"/>
    <property type="evidence" value="ECO:0007669"/>
    <property type="project" value="InterPro"/>
</dbReference>
<dbReference type="STRING" id="660518.SAMN05216218_10596"/>
<keyword evidence="1" id="KW-0812">Transmembrane</keyword>
<evidence type="ECO:0000313" key="3">
    <source>
        <dbReference type="EMBL" id="SDF29684.1"/>
    </source>
</evidence>
<dbReference type="PANTHER" id="PTHR23518:SF2">
    <property type="entry name" value="MAJOR FACILITATOR SUPERFAMILY TRANSPORTER"/>
    <property type="match status" value="1"/>
</dbReference>
<dbReference type="InterPro" id="IPR020846">
    <property type="entry name" value="MFS_dom"/>
</dbReference>
<keyword evidence="1" id="KW-1133">Transmembrane helix</keyword>
<dbReference type="PANTHER" id="PTHR23518">
    <property type="entry name" value="C-METHYLTRANSFERASE"/>
    <property type="match status" value="1"/>
</dbReference>
<evidence type="ECO:0000313" key="4">
    <source>
        <dbReference type="Proteomes" id="UP000199076"/>
    </source>
</evidence>